<gene>
    <name evidence="2" type="ORF">AB4Y39_06110</name>
</gene>
<dbReference type="RefSeq" id="WP_280041240.1">
    <property type="nucleotide sequence ID" value="NZ_CP162607.1"/>
</dbReference>
<proteinExistence type="predicted"/>
<accession>A0AB39I649</accession>
<dbReference type="AlphaFoldDB" id="A0AB39I649"/>
<evidence type="ECO:0000313" key="2">
    <source>
        <dbReference type="EMBL" id="XDK38235.1"/>
    </source>
</evidence>
<sequence length="72" mass="8083">MSTDSSFEDQAQGSTPSKPEPGTDEPTLDPDDPNKYDPLKNPDRDRPEDWDDPAERVTPEADEPTPLSDDRR</sequence>
<feature type="compositionally biased region" description="Polar residues" evidence="1">
    <location>
        <begin position="1"/>
        <end position="17"/>
    </location>
</feature>
<dbReference type="EMBL" id="CP162607">
    <property type="protein sequence ID" value="XDK38235.1"/>
    <property type="molecule type" value="Genomic_DNA"/>
</dbReference>
<organism evidence="2">
    <name type="scientific">Pseudomonas sp. Hg7Tf</name>
    <dbReference type="NCBI Taxonomy" id="3236988"/>
    <lineage>
        <taxon>Bacteria</taxon>
        <taxon>Pseudomonadati</taxon>
        <taxon>Pseudomonadota</taxon>
        <taxon>Gammaproteobacteria</taxon>
        <taxon>Pseudomonadales</taxon>
        <taxon>Pseudomonadaceae</taxon>
        <taxon>Pseudomonas</taxon>
    </lineage>
</organism>
<reference evidence="2" key="1">
    <citation type="submission" date="2024-07" db="EMBL/GenBank/DDBJ databases">
        <title>Identification and characteristics of a novel species of coltsfoot's symbiotic bacteria.</title>
        <authorList>
            <person name="Juszczyk A."/>
            <person name="Jasielczuk I."/>
            <person name="Gurgul A."/>
            <person name="Rogala M."/>
            <person name="Kowalczyk A."/>
            <person name="Szmatola T."/>
            <person name="Kosecka-Strojek M."/>
            <person name="Arent Z."/>
            <person name="Latowski D."/>
        </authorList>
    </citation>
    <scope>NUCLEOTIDE SEQUENCE</scope>
    <source>
        <strain evidence="2">Hg7Tf</strain>
    </source>
</reference>
<evidence type="ECO:0000256" key="1">
    <source>
        <dbReference type="SAM" id="MobiDB-lite"/>
    </source>
</evidence>
<feature type="compositionally biased region" description="Basic and acidic residues" evidence="1">
    <location>
        <begin position="32"/>
        <end position="59"/>
    </location>
</feature>
<feature type="region of interest" description="Disordered" evidence="1">
    <location>
        <begin position="1"/>
        <end position="72"/>
    </location>
</feature>
<protein>
    <submittedName>
        <fullName evidence="2">Uncharacterized protein</fullName>
    </submittedName>
</protein>
<feature type="compositionally biased region" description="Acidic residues" evidence="1">
    <location>
        <begin position="22"/>
        <end position="31"/>
    </location>
</feature>
<name>A0AB39I649_9PSED</name>